<evidence type="ECO:0000313" key="2">
    <source>
        <dbReference type="Proteomes" id="UP000008068"/>
    </source>
</evidence>
<dbReference type="InParanoid" id="G0NLY9"/>
<evidence type="ECO:0000313" key="1">
    <source>
        <dbReference type="EMBL" id="EGT33971.1"/>
    </source>
</evidence>
<organism evidence="2">
    <name type="scientific">Caenorhabditis brenneri</name>
    <name type="common">Nematode worm</name>
    <dbReference type="NCBI Taxonomy" id="135651"/>
    <lineage>
        <taxon>Eukaryota</taxon>
        <taxon>Metazoa</taxon>
        <taxon>Ecdysozoa</taxon>
        <taxon>Nematoda</taxon>
        <taxon>Chromadorea</taxon>
        <taxon>Rhabditida</taxon>
        <taxon>Rhabditina</taxon>
        <taxon>Rhabditomorpha</taxon>
        <taxon>Rhabditoidea</taxon>
        <taxon>Rhabditidae</taxon>
        <taxon>Peloderinae</taxon>
        <taxon>Caenorhabditis</taxon>
    </lineage>
</organism>
<protein>
    <recommendedName>
        <fullName evidence="3">F-box associated domain-containing protein</fullName>
    </recommendedName>
</protein>
<reference evidence="2" key="1">
    <citation type="submission" date="2011-07" db="EMBL/GenBank/DDBJ databases">
        <authorList>
            <consortium name="Caenorhabditis brenneri Sequencing and Analysis Consortium"/>
            <person name="Wilson R.K."/>
        </authorList>
    </citation>
    <scope>NUCLEOTIDE SEQUENCE [LARGE SCALE GENOMIC DNA]</scope>
    <source>
        <strain evidence="2">PB2801</strain>
    </source>
</reference>
<dbReference type="EMBL" id="GL379908">
    <property type="protein sequence ID" value="EGT33971.1"/>
    <property type="molecule type" value="Genomic_DNA"/>
</dbReference>
<accession>G0NLY9</accession>
<dbReference type="HOGENOM" id="CLU_2199275_0_0_1"/>
<dbReference type="Proteomes" id="UP000008068">
    <property type="component" value="Unassembled WGS sequence"/>
</dbReference>
<sequence>MNYEYFMLCDTQFQNQDGVDLVNKCINGDLPTLRFARIEINSLNLDELVKGVSYERTESRLECIVKPTRYSLQEYPMKGRYEYETSDSKTLTISQASNNYLEIYIWSK</sequence>
<dbReference type="AlphaFoldDB" id="G0NLY9"/>
<keyword evidence="2" id="KW-1185">Reference proteome</keyword>
<proteinExistence type="predicted"/>
<evidence type="ECO:0008006" key="3">
    <source>
        <dbReference type="Google" id="ProtNLM"/>
    </source>
</evidence>
<name>G0NLY9_CAEBE</name>
<gene>
    <name evidence="1" type="ORF">CAEBREN_15142</name>
</gene>